<evidence type="ECO:0000256" key="1">
    <source>
        <dbReference type="SAM" id="Phobius"/>
    </source>
</evidence>
<dbReference type="PATRIC" id="fig|45067.4.peg.798"/>
<accession>A0A0W0VUB2</accession>
<dbReference type="EMBL" id="LNYI01000012">
    <property type="protein sequence ID" value="KTD23633.1"/>
    <property type="molecule type" value="Genomic_DNA"/>
</dbReference>
<name>A0A0W0VUB2_9GAMM</name>
<evidence type="ECO:0000313" key="2">
    <source>
        <dbReference type="EMBL" id="KTD23633.1"/>
    </source>
</evidence>
<keyword evidence="1" id="KW-0472">Membrane</keyword>
<feature type="transmembrane region" description="Helical" evidence="1">
    <location>
        <begin position="32"/>
        <end position="50"/>
    </location>
</feature>
<organism evidence="2 3">
    <name type="scientific">Legionella lansingensis</name>
    <dbReference type="NCBI Taxonomy" id="45067"/>
    <lineage>
        <taxon>Bacteria</taxon>
        <taxon>Pseudomonadati</taxon>
        <taxon>Pseudomonadota</taxon>
        <taxon>Gammaproteobacteria</taxon>
        <taxon>Legionellales</taxon>
        <taxon>Legionellaceae</taxon>
        <taxon>Legionella</taxon>
    </lineage>
</organism>
<sequence length="64" mass="7077">MLWGAFVFLAIAAVTALFSYRNPSTSTYIAKLIFYVSLLIFIVLLFASIFSSAPPKTNTPFLPI</sequence>
<evidence type="ECO:0000313" key="3">
    <source>
        <dbReference type="Proteomes" id="UP000054869"/>
    </source>
</evidence>
<gene>
    <name evidence="2" type="ORF">Llan_0768</name>
</gene>
<protein>
    <submittedName>
        <fullName evidence="2">Transmembrane protein</fullName>
    </submittedName>
</protein>
<keyword evidence="1" id="KW-1133">Transmembrane helix</keyword>
<keyword evidence="1 2" id="KW-0812">Transmembrane</keyword>
<reference evidence="2 3" key="1">
    <citation type="submission" date="2015-11" db="EMBL/GenBank/DDBJ databases">
        <title>Genomic analysis of 38 Legionella species identifies large and diverse effector repertoires.</title>
        <authorList>
            <person name="Burstein D."/>
            <person name="Amaro F."/>
            <person name="Zusman T."/>
            <person name="Lifshitz Z."/>
            <person name="Cohen O."/>
            <person name="Gilbert J.A."/>
            <person name="Pupko T."/>
            <person name="Shuman H.A."/>
            <person name="Segal G."/>
        </authorList>
    </citation>
    <scope>NUCLEOTIDE SEQUENCE [LARGE SCALE GENOMIC DNA]</scope>
    <source>
        <strain evidence="2 3">ATCC 49751</strain>
    </source>
</reference>
<proteinExistence type="predicted"/>
<keyword evidence="3" id="KW-1185">Reference proteome</keyword>
<dbReference type="OrthoDB" id="5653760at2"/>
<dbReference type="Proteomes" id="UP000054869">
    <property type="component" value="Unassembled WGS sequence"/>
</dbReference>
<dbReference type="AlphaFoldDB" id="A0A0W0VUB2"/>
<comment type="caution">
    <text evidence="2">The sequence shown here is derived from an EMBL/GenBank/DDBJ whole genome shotgun (WGS) entry which is preliminary data.</text>
</comment>